<dbReference type="Proteomes" id="UP000019849">
    <property type="component" value="Unassembled WGS sequence"/>
</dbReference>
<keyword evidence="1" id="KW-0678">Repressor</keyword>
<evidence type="ECO:0000256" key="1">
    <source>
        <dbReference type="ARBA" id="ARBA00022491"/>
    </source>
</evidence>
<evidence type="ECO:0000313" key="7">
    <source>
        <dbReference type="EMBL" id="EXL10627.1"/>
    </source>
</evidence>
<evidence type="ECO:0000313" key="8">
    <source>
        <dbReference type="Proteomes" id="UP000019849"/>
    </source>
</evidence>
<reference evidence="7 8" key="1">
    <citation type="submission" date="2014-02" db="EMBL/GenBank/DDBJ databases">
        <title>Aquamicrobium defluvii Genome sequencing.</title>
        <authorList>
            <person name="Wang X."/>
        </authorList>
    </citation>
    <scope>NUCLEOTIDE SEQUENCE [LARGE SCALE GENOMIC DNA]</scope>
    <source>
        <strain evidence="7 8">W13Z1</strain>
    </source>
</reference>
<dbReference type="GO" id="GO:0000976">
    <property type="term" value="F:transcription cis-regulatory region binding"/>
    <property type="evidence" value="ECO:0007669"/>
    <property type="project" value="TreeGrafter"/>
</dbReference>
<dbReference type="SUPFAM" id="SSF46689">
    <property type="entry name" value="Homeodomain-like"/>
    <property type="match status" value="1"/>
</dbReference>
<evidence type="ECO:0000256" key="3">
    <source>
        <dbReference type="ARBA" id="ARBA00023125"/>
    </source>
</evidence>
<sequence length="198" mass="21726">MRKRAELRKAEIVATLLELADSIGPDRVTTGAVASAISITQAALFRHFPTKDTLWQTVAEHVAEGLEEAWDDALSRGDEPIARLRALIAAQFAQIAATPALPMLLFSRELNVTNAELRATFNSTLKAFHRLLAREVSAGQEAGVLRRDVMPDDVAVLLTSLVQGVAIRWALGARDFDLREEGLRLFDVQCRLLAARGE</sequence>
<dbReference type="Gene3D" id="1.10.357.10">
    <property type="entry name" value="Tetracycline Repressor, domain 2"/>
    <property type="match status" value="1"/>
</dbReference>
<evidence type="ECO:0000256" key="4">
    <source>
        <dbReference type="ARBA" id="ARBA00023163"/>
    </source>
</evidence>
<dbReference type="PROSITE" id="PS50977">
    <property type="entry name" value="HTH_TETR_2"/>
    <property type="match status" value="1"/>
</dbReference>
<dbReference type="STRING" id="69279.BG36_02015"/>
<proteinExistence type="predicted"/>
<keyword evidence="4" id="KW-0804">Transcription</keyword>
<dbReference type="HOGENOM" id="CLU_069356_12_3_5"/>
<dbReference type="InterPro" id="IPR009057">
    <property type="entry name" value="Homeodomain-like_sf"/>
</dbReference>
<evidence type="ECO:0000256" key="5">
    <source>
        <dbReference type="PROSITE-ProRule" id="PRU00335"/>
    </source>
</evidence>
<dbReference type="PANTHER" id="PTHR30055:SF240">
    <property type="entry name" value="HTH-TYPE TRANSCRIPTIONAL REGULATOR ACRR"/>
    <property type="match status" value="1"/>
</dbReference>
<keyword evidence="2" id="KW-0805">Transcription regulation</keyword>
<protein>
    <submittedName>
        <fullName evidence="7">TetR family transcriptional regulator</fullName>
    </submittedName>
</protein>
<organism evidence="7 8">
    <name type="scientific">Aquamicrobium defluvii</name>
    <dbReference type="NCBI Taxonomy" id="69279"/>
    <lineage>
        <taxon>Bacteria</taxon>
        <taxon>Pseudomonadati</taxon>
        <taxon>Pseudomonadota</taxon>
        <taxon>Alphaproteobacteria</taxon>
        <taxon>Hyphomicrobiales</taxon>
        <taxon>Phyllobacteriaceae</taxon>
        <taxon>Aquamicrobium</taxon>
    </lineage>
</organism>
<dbReference type="eggNOG" id="COG1309">
    <property type="taxonomic scope" value="Bacteria"/>
</dbReference>
<name>A0A011U2F3_9HYPH</name>
<gene>
    <name evidence="7" type="ORF">BG36_02015</name>
</gene>
<dbReference type="EMBL" id="JENY01000001">
    <property type="protein sequence ID" value="EXL10627.1"/>
    <property type="molecule type" value="Genomic_DNA"/>
</dbReference>
<dbReference type="AlphaFoldDB" id="A0A011U2F3"/>
<feature type="domain" description="HTH tetR-type" evidence="6">
    <location>
        <begin position="6"/>
        <end position="66"/>
    </location>
</feature>
<dbReference type="SUPFAM" id="SSF48498">
    <property type="entry name" value="Tetracyclin repressor-like, C-terminal domain"/>
    <property type="match status" value="1"/>
</dbReference>
<dbReference type="InterPro" id="IPR036271">
    <property type="entry name" value="Tet_transcr_reg_TetR-rel_C_sf"/>
</dbReference>
<dbReference type="PATRIC" id="fig|69279.3.peg.408"/>
<dbReference type="InterPro" id="IPR039538">
    <property type="entry name" value="BetI_C"/>
</dbReference>
<dbReference type="InterPro" id="IPR050109">
    <property type="entry name" value="HTH-type_TetR-like_transc_reg"/>
</dbReference>
<accession>A0A011U2F3</accession>
<comment type="caution">
    <text evidence="7">The sequence shown here is derived from an EMBL/GenBank/DDBJ whole genome shotgun (WGS) entry which is preliminary data.</text>
</comment>
<dbReference type="Pfam" id="PF13977">
    <property type="entry name" value="TetR_C_6"/>
    <property type="match status" value="1"/>
</dbReference>
<dbReference type="PANTHER" id="PTHR30055">
    <property type="entry name" value="HTH-TYPE TRANSCRIPTIONAL REGULATOR RUTR"/>
    <property type="match status" value="1"/>
</dbReference>
<dbReference type="GO" id="GO:0003700">
    <property type="term" value="F:DNA-binding transcription factor activity"/>
    <property type="evidence" value="ECO:0007669"/>
    <property type="project" value="TreeGrafter"/>
</dbReference>
<dbReference type="Gene3D" id="1.10.10.60">
    <property type="entry name" value="Homeodomain-like"/>
    <property type="match status" value="1"/>
</dbReference>
<feature type="DNA-binding region" description="H-T-H motif" evidence="5">
    <location>
        <begin position="29"/>
        <end position="48"/>
    </location>
</feature>
<dbReference type="InterPro" id="IPR001647">
    <property type="entry name" value="HTH_TetR"/>
</dbReference>
<evidence type="ECO:0000256" key="2">
    <source>
        <dbReference type="ARBA" id="ARBA00023015"/>
    </source>
</evidence>
<dbReference type="InterPro" id="IPR023772">
    <property type="entry name" value="DNA-bd_HTH_TetR-type_CS"/>
</dbReference>
<keyword evidence="3 5" id="KW-0238">DNA-binding</keyword>
<dbReference type="Pfam" id="PF00440">
    <property type="entry name" value="TetR_N"/>
    <property type="match status" value="1"/>
</dbReference>
<dbReference type="RefSeq" id="WP_035022641.1">
    <property type="nucleotide sequence ID" value="NZ_KK073877.1"/>
</dbReference>
<evidence type="ECO:0000259" key="6">
    <source>
        <dbReference type="PROSITE" id="PS50977"/>
    </source>
</evidence>
<dbReference type="PROSITE" id="PS01081">
    <property type="entry name" value="HTH_TETR_1"/>
    <property type="match status" value="1"/>
</dbReference>